<gene>
    <name evidence="1" type="ORF">A5804_001973</name>
</gene>
<organism evidence="1 2">
    <name type="scientific">Enterococcus faecium</name>
    <name type="common">Streptococcus faecium</name>
    <dbReference type="NCBI Taxonomy" id="1352"/>
    <lineage>
        <taxon>Bacteria</taxon>
        <taxon>Bacillati</taxon>
        <taxon>Bacillota</taxon>
        <taxon>Bacilli</taxon>
        <taxon>Lactobacillales</taxon>
        <taxon>Enterococcaceae</taxon>
        <taxon>Enterococcus</taxon>
    </lineage>
</organism>
<dbReference type="EMBL" id="NGLB01000001">
    <property type="protein sequence ID" value="OTO00463.1"/>
    <property type="molecule type" value="Genomic_DNA"/>
</dbReference>
<protein>
    <recommendedName>
        <fullName evidence="3">DUF968 domain-containing protein</fullName>
    </recommendedName>
</protein>
<name>A0AB73PME9_ENTFC</name>
<proteinExistence type="predicted"/>
<dbReference type="Proteomes" id="UP000194737">
    <property type="component" value="Unassembled WGS sequence"/>
</dbReference>
<dbReference type="AlphaFoldDB" id="A0AB73PME9"/>
<sequence>MQQPFVITNYDKEKRLLTVQLKEDLNIERLKTMYSNDLRAVLGLMVLPDPRRFSEAQRLLYWALLGDIHRWSGTPTSQLNDYFKEEYVIHYFSEISIADTSDASVTEVNNLIELVLDFMFEWNVPFPRSYEILPKHEQFYHYQCCKHRKCVICGQSGADIHHIQAVGNRKRSQVDHRKFPLTSLCRKHHNEAHNMGVTQFMNKYQIHPVYLSGEDLIRIGVMSMSQIRSFDEREKQERGTHE</sequence>
<dbReference type="Pfam" id="PF16784">
    <property type="entry name" value="HNHc_6"/>
    <property type="match status" value="1"/>
</dbReference>
<accession>A0AB73PME9</accession>
<evidence type="ECO:0000313" key="2">
    <source>
        <dbReference type="Proteomes" id="UP000194737"/>
    </source>
</evidence>
<dbReference type="InterPro" id="IPR041242">
    <property type="entry name" value="HNHc_6"/>
</dbReference>
<evidence type="ECO:0008006" key="3">
    <source>
        <dbReference type="Google" id="ProtNLM"/>
    </source>
</evidence>
<comment type="caution">
    <text evidence="1">The sequence shown here is derived from an EMBL/GenBank/DDBJ whole genome shotgun (WGS) entry which is preliminary data.</text>
</comment>
<evidence type="ECO:0000313" key="1">
    <source>
        <dbReference type="EMBL" id="OTO00463.1"/>
    </source>
</evidence>
<dbReference type="RefSeq" id="WP_016631853.1">
    <property type="nucleotide sequence ID" value="NZ_NGLB01000001.1"/>
</dbReference>
<reference evidence="1 2" key="1">
    <citation type="submission" date="2017-05" db="EMBL/GenBank/DDBJ databases">
        <title>The Genome Sequence of Enterococcus faecium 6F2_DIV0138.</title>
        <authorList>
            <consortium name="The Broad Institute Genomics Platform"/>
            <consortium name="The Broad Institute Genomic Center for Infectious Diseases"/>
            <person name="Earl A."/>
            <person name="Manson A."/>
            <person name="Schwartman J."/>
            <person name="Gilmore M."/>
            <person name="Abouelleil A."/>
            <person name="Cao P."/>
            <person name="Chapman S."/>
            <person name="Cusick C."/>
            <person name="Shea T."/>
            <person name="Young S."/>
            <person name="Neafsey D."/>
            <person name="Nusbaum C."/>
            <person name="Birren B."/>
        </authorList>
    </citation>
    <scope>NUCLEOTIDE SEQUENCE [LARGE SCALE GENOMIC DNA]</scope>
    <source>
        <strain evidence="1 2">6F2_DIV0138</strain>
    </source>
</reference>